<feature type="domain" description="Helicase ATP-binding" evidence="8">
    <location>
        <begin position="53"/>
        <end position="220"/>
    </location>
</feature>
<dbReference type="GO" id="GO:0005524">
    <property type="term" value="F:ATP binding"/>
    <property type="evidence" value="ECO:0007669"/>
    <property type="project" value="UniProtKB-KW"/>
</dbReference>
<evidence type="ECO:0000256" key="5">
    <source>
        <dbReference type="ARBA" id="ARBA00022806"/>
    </source>
</evidence>
<dbReference type="InterPro" id="IPR001650">
    <property type="entry name" value="Helicase_C-like"/>
</dbReference>
<evidence type="ECO:0000256" key="6">
    <source>
        <dbReference type="ARBA" id="ARBA00022840"/>
    </source>
</evidence>
<dbReference type="SUPFAM" id="SSF52540">
    <property type="entry name" value="P-loop containing nucleoside triphosphate hydrolases"/>
    <property type="match status" value="1"/>
</dbReference>
<dbReference type="OrthoDB" id="10253254at2759"/>
<dbReference type="SMART" id="SM00490">
    <property type="entry name" value="HELICc"/>
    <property type="match status" value="1"/>
</dbReference>
<dbReference type="CDD" id="cd18791">
    <property type="entry name" value="SF2_C_RHA"/>
    <property type="match status" value="1"/>
</dbReference>
<keyword evidence="3" id="KW-0547">Nucleotide-binding</keyword>
<dbReference type="InterPro" id="IPR011545">
    <property type="entry name" value="DEAD/DEAH_box_helicase_dom"/>
</dbReference>
<dbReference type="Gene3D" id="1.20.120.1080">
    <property type="match status" value="1"/>
</dbReference>
<dbReference type="FunFam" id="3.40.50.300:FF:000578">
    <property type="entry name" value="probable ATP-dependent RNA helicase DHX35"/>
    <property type="match status" value="1"/>
</dbReference>
<evidence type="ECO:0000256" key="1">
    <source>
        <dbReference type="ARBA" id="ARBA00008792"/>
    </source>
</evidence>
<dbReference type="InterPro" id="IPR002464">
    <property type="entry name" value="DNA/RNA_helicase_DEAH_CS"/>
</dbReference>
<keyword evidence="11" id="KW-1185">Reference proteome</keyword>
<reference evidence="10" key="1">
    <citation type="submission" date="2021-02" db="EMBL/GenBank/DDBJ databases">
        <title>First Annotated Genome of the Yellow-green Alga Tribonema minus.</title>
        <authorList>
            <person name="Mahan K.M."/>
        </authorList>
    </citation>
    <scope>NUCLEOTIDE SEQUENCE</scope>
    <source>
        <strain evidence="10">UTEX B ZZ1240</strain>
    </source>
</reference>
<gene>
    <name evidence="10" type="ORF">JKP88DRAFT_260343</name>
</gene>
<dbReference type="InterPro" id="IPR048333">
    <property type="entry name" value="HA2_WH"/>
</dbReference>
<dbReference type="PROSITE" id="PS51192">
    <property type="entry name" value="HELICASE_ATP_BIND_1"/>
    <property type="match status" value="1"/>
</dbReference>
<dbReference type="GO" id="GO:0003724">
    <property type="term" value="F:RNA helicase activity"/>
    <property type="evidence" value="ECO:0007669"/>
    <property type="project" value="UniProtKB-EC"/>
</dbReference>
<dbReference type="AlphaFoldDB" id="A0A835Z495"/>
<evidence type="ECO:0000256" key="7">
    <source>
        <dbReference type="ARBA" id="ARBA00047984"/>
    </source>
</evidence>
<proteinExistence type="inferred from homology"/>
<evidence type="ECO:0000313" key="11">
    <source>
        <dbReference type="Proteomes" id="UP000664859"/>
    </source>
</evidence>
<dbReference type="Pfam" id="PF07717">
    <property type="entry name" value="OB_NTP_bind"/>
    <property type="match status" value="1"/>
</dbReference>
<evidence type="ECO:0000256" key="3">
    <source>
        <dbReference type="ARBA" id="ARBA00022741"/>
    </source>
</evidence>
<protein>
    <recommendedName>
        <fullName evidence="2">RNA helicase</fullName>
        <ecNumber evidence="2">3.6.4.13</ecNumber>
    </recommendedName>
</protein>
<keyword evidence="4 10" id="KW-0378">Hydrolase</keyword>
<dbReference type="InterPro" id="IPR007502">
    <property type="entry name" value="Helicase-assoc_dom"/>
</dbReference>
<evidence type="ECO:0000259" key="8">
    <source>
        <dbReference type="PROSITE" id="PS51192"/>
    </source>
</evidence>
<dbReference type="GO" id="GO:0016787">
    <property type="term" value="F:hydrolase activity"/>
    <property type="evidence" value="ECO:0007669"/>
    <property type="project" value="UniProtKB-KW"/>
</dbReference>
<dbReference type="Pfam" id="PF00270">
    <property type="entry name" value="DEAD"/>
    <property type="match status" value="1"/>
</dbReference>
<dbReference type="EC" id="3.6.4.13" evidence="2"/>
<dbReference type="InterPro" id="IPR014001">
    <property type="entry name" value="Helicase_ATP-bd"/>
</dbReference>
<dbReference type="EMBL" id="JAFCMP010000100">
    <property type="protein sequence ID" value="KAG5186966.1"/>
    <property type="molecule type" value="Genomic_DNA"/>
</dbReference>
<comment type="similarity">
    <text evidence="1">Belongs to the DEAD box helicase family. DEAH subfamily.</text>
</comment>
<evidence type="ECO:0000259" key="9">
    <source>
        <dbReference type="PROSITE" id="PS51194"/>
    </source>
</evidence>
<dbReference type="GO" id="GO:0003723">
    <property type="term" value="F:RNA binding"/>
    <property type="evidence" value="ECO:0007669"/>
    <property type="project" value="TreeGrafter"/>
</dbReference>
<dbReference type="Pfam" id="PF04408">
    <property type="entry name" value="WHD_HA2"/>
    <property type="match status" value="1"/>
</dbReference>
<keyword evidence="6" id="KW-0067">ATP-binding</keyword>
<evidence type="ECO:0000256" key="4">
    <source>
        <dbReference type="ARBA" id="ARBA00022801"/>
    </source>
</evidence>
<keyword evidence="5" id="KW-0347">Helicase</keyword>
<dbReference type="PANTHER" id="PTHR18934">
    <property type="entry name" value="ATP-DEPENDENT RNA HELICASE"/>
    <property type="match status" value="1"/>
</dbReference>
<dbReference type="InterPro" id="IPR027417">
    <property type="entry name" value="P-loop_NTPase"/>
</dbReference>
<evidence type="ECO:0000313" key="10">
    <source>
        <dbReference type="EMBL" id="KAG5186966.1"/>
    </source>
</evidence>
<dbReference type="Proteomes" id="UP000664859">
    <property type="component" value="Unassembled WGS sequence"/>
</dbReference>
<dbReference type="SMART" id="SM00847">
    <property type="entry name" value="HA2"/>
    <property type="match status" value="1"/>
</dbReference>
<comment type="caution">
    <text evidence="10">The sequence shown here is derived from an EMBL/GenBank/DDBJ whole genome shotgun (WGS) entry which is preliminary data.</text>
</comment>
<comment type="catalytic activity">
    <reaction evidence="7">
        <text>ATP + H2O = ADP + phosphate + H(+)</text>
        <dbReference type="Rhea" id="RHEA:13065"/>
        <dbReference type="ChEBI" id="CHEBI:15377"/>
        <dbReference type="ChEBI" id="CHEBI:15378"/>
        <dbReference type="ChEBI" id="CHEBI:30616"/>
        <dbReference type="ChEBI" id="CHEBI:43474"/>
        <dbReference type="ChEBI" id="CHEBI:456216"/>
        <dbReference type="EC" id="3.6.4.13"/>
    </reaction>
</comment>
<name>A0A835Z495_9STRA</name>
<sequence length="677" mass="74178">MAFWKPGTAGPGFVQERGGDAEAPVLVDPKLSHLPLSKQRQALPIYQYHRSLLYALETHRTLVIVGETGSGKTTQVPQYLHQAGWTAGGRAVVCTQPRRVAAVTVAARVAQEMGVELGEEVGYAVRFDEKCSKEVGRTALKFVTDGLLIREMMLDPLLSRYSVVMLDEAHERTVHNDILFGLLKKVMRQRSDLRLIVASATLDAEEFRDFFETADKEGDKLTATILSVQGRQHPVDILYLEAPADNYVRAAAEAALSIHETEPPGDILIFMPGAEEIDTVQMAVFEPAKPGIRKVIVATNVAETSITLDGVKYVVDPCFVRLPFYDPATGVESLVTTVTSKASATQRAGRAGRTSPGKCLRLVTETDFNSLLPARTPPEVQRTDLSGTLLLLKALGLHDIVRFDFLSPPTAEALARALELLYSLGAIDDSADITRPLGASMAELPLSPQLAKVLVASWRFGCVAEALTVAAMLSVRGPFERPRGVGAEAKQRQRSAMAAFATLEGDHITYINVYNAYCDEADGGSVDELREWCAEHCLDARSLRRAREIRGQLERYARLHAPPDHDNDLPVSKQQLRGLPSAGSDMKAVLRCLVSGFFSNAARLSSDGRYRTVREGTVLTFHPSSVLAQFGSPPEYVVYHEVVRTTQLFARDVSAVDPRWLLELAPHFFATRGGHQP</sequence>
<accession>A0A835Z495</accession>
<dbReference type="PROSITE" id="PS00690">
    <property type="entry name" value="DEAH_ATP_HELICASE"/>
    <property type="match status" value="1"/>
</dbReference>
<dbReference type="Gene3D" id="3.40.50.300">
    <property type="entry name" value="P-loop containing nucleotide triphosphate hydrolases"/>
    <property type="match status" value="3"/>
</dbReference>
<dbReference type="PROSITE" id="PS51194">
    <property type="entry name" value="HELICASE_CTER"/>
    <property type="match status" value="1"/>
</dbReference>
<dbReference type="SMART" id="SM00487">
    <property type="entry name" value="DEXDc"/>
    <property type="match status" value="1"/>
</dbReference>
<dbReference type="Pfam" id="PF21010">
    <property type="entry name" value="HA2_C"/>
    <property type="match status" value="1"/>
</dbReference>
<feature type="domain" description="Helicase C-terminal" evidence="9">
    <location>
        <begin position="181"/>
        <end position="396"/>
    </location>
</feature>
<organism evidence="10 11">
    <name type="scientific">Tribonema minus</name>
    <dbReference type="NCBI Taxonomy" id="303371"/>
    <lineage>
        <taxon>Eukaryota</taxon>
        <taxon>Sar</taxon>
        <taxon>Stramenopiles</taxon>
        <taxon>Ochrophyta</taxon>
        <taxon>PX clade</taxon>
        <taxon>Xanthophyceae</taxon>
        <taxon>Tribonematales</taxon>
        <taxon>Tribonemataceae</taxon>
        <taxon>Tribonema</taxon>
    </lineage>
</organism>
<dbReference type="InterPro" id="IPR011709">
    <property type="entry name" value="DEAD-box_helicase_OB_fold"/>
</dbReference>
<dbReference type="Pfam" id="PF00271">
    <property type="entry name" value="Helicase_C"/>
    <property type="match status" value="1"/>
</dbReference>
<evidence type="ECO:0000256" key="2">
    <source>
        <dbReference type="ARBA" id="ARBA00012552"/>
    </source>
</evidence>
<dbReference type="PANTHER" id="PTHR18934:SF136">
    <property type="entry name" value="ATP-DEPENDENT RNA HELICASE DHX35-RELATED"/>
    <property type="match status" value="1"/>
</dbReference>